<dbReference type="Proteomes" id="UP001438707">
    <property type="component" value="Unassembled WGS sequence"/>
</dbReference>
<sequence>MSAPTIEDLTVPSHISRLRKYGPVYKRGIPGNEIVVVAEPDSVQAVLTADCATVANDWGEGVSTLLGPGALTNRQGNAHKASRRILTKGFSKEATMAYLPGVVELAASFLSRWSSQESVPLLGEMKCFTFDISCFLIMGFDVEEEERRKLRADFTALSYGMLATPFDRSNPLAAAGLDARARLLERIQPRLSLSPHGSNESCKSSGNMTPMQRLNAVAKAEGEEMPLEELLDQSLNLLTASTETTAFSMCNMMVELESQPHIAQKLADEQKALMSRHGPDITAAVVEDMLYGEAVAREVLRIRSPVPFVFRRALVDLEIGGYTVPKGWMLQLSLHQQQLDSNMAPDQLDFCPERWLVATGNLIEQPRSFIPFGGGPRLCLGWMLAKMEMKVMMALFVRGYTCKQPSRQQALTANVAARDDVIQMSFTPRQ</sequence>
<organism evidence="10 11">
    <name type="scientific">Apatococcus lobatus</name>
    <dbReference type="NCBI Taxonomy" id="904363"/>
    <lineage>
        <taxon>Eukaryota</taxon>
        <taxon>Viridiplantae</taxon>
        <taxon>Chlorophyta</taxon>
        <taxon>core chlorophytes</taxon>
        <taxon>Trebouxiophyceae</taxon>
        <taxon>Chlorellales</taxon>
        <taxon>Chlorellaceae</taxon>
        <taxon>Apatococcus</taxon>
    </lineage>
</organism>
<evidence type="ECO:0008006" key="12">
    <source>
        <dbReference type="Google" id="ProtNLM"/>
    </source>
</evidence>
<name>A0AAW1QD06_9CHLO</name>
<dbReference type="Pfam" id="PF00067">
    <property type="entry name" value="p450"/>
    <property type="match status" value="1"/>
</dbReference>
<dbReference type="PANTHER" id="PTHR24286">
    <property type="entry name" value="CYTOCHROME P450 26"/>
    <property type="match status" value="1"/>
</dbReference>
<comment type="cofactor">
    <cofactor evidence="1 8">
        <name>heme</name>
        <dbReference type="ChEBI" id="CHEBI:30413"/>
    </cofactor>
</comment>
<dbReference type="InterPro" id="IPR002401">
    <property type="entry name" value="Cyt_P450_E_grp-I"/>
</dbReference>
<evidence type="ECO:0000256" key="2">
    <source>
        <dbReference type="ARBA" id="ARBA00010617"/>
    </source>
</evidence>
<dbReference type="InterPro" id="IPR001128">
    <property type="entry name" value="Cyt_P450"/>
</dbReference>
<comment type="caution">
    <text evidence="10">The sequence shown here is derived from an EMBL/GenBank/DDBJ whole genome shotgun (WGS) entry which is preliminary data.</text>
</comment>
<dbReference type="SUPFAM" id="SSF48264">
    <property type="entry name" value="Cytochrome P450"/>
    <property type="match status" value="1"/>
</dbReference>
<keyword evidence="11" id="KW-1185">Reference proteome</keyword>
<keyword evidence="7 9" id="KW-0503">Monooxygenase</keyword>
<proteinExistence type="inferred from homology"/>
<dbReference type="InterPro" id="IPR017972">
    <property type="entry name" value="Cyt_P450_CS"/>
</dbReference>
<evidence type="ECO:0000256" key="3">
    <source>
        <dbReference type="ARBA" id="ARBA00022617"/>
    </source>
</evidence>
<evidence type="ECO:0000256" key="6">
    <source>
        <dbReference type="ARBA" id="ARBA00023004"/>
    </source>
</evidence>
<evidence type="ECO:0000256" key="7">
    <source>
        <dbReference type="ARBA" id="ARBA00023033"/>
    </source>
</evidence>
<dbReference type="AlphaFoldDB" id="A0AAW1QD06"/>
<evidence type="ECO:0000313" key="10">
    <source>
        <dbReference type="EMBL" id="KAK9819224.1"/>
    </source>
</evidence>
<accession>A0AAW1QD06</accession>
<dbReference type="GO" id="GO:0016705">
    <property type="term" value="F:oxidoreductase activity, acting on paired donors, with incorporation or reduction of molecular oxygen"/>
    <property type="evidence" value="ECO:0007669"/>
    <property type="project" value="InterPro"/>
</dbReference>
<protein>
    <recommendedName>
        <fullName evidence="12">Cytochrome P450</fullName>
    </recommendedName>
</protein>
<dbReference type="PRINTS" id="PR00463">
    <property type="entry name" value="EP450I"/>
</dbReference>
<comment type="similarity">
    <text evidence="2 9">Belongs to the cytochrome P450 family.</text>
</comment>
<dbReference type="GO" id="GO:0005506">
    <property type="term" value="F:iron ion binding"/>
    <property type="evidence" value="ECO:0007669"/>
    <property type="project" value="InterPro"/>
</dbReference>
<keyword evidence="5 9" id="KW-0560">Oxidoreductase</keyword>
<gene>
    <name evidence="10" type="ORF">WJX74_008298</name>
</gene>
<feature type="binding site" description="axial binding residue" evidence="8">
    <location>
        <position position="379"/>
    </location>
    <ligand>
        <name>heme</name>
        <dbReference type="ChEBI" id="CHEBI:30413"/>
    </ligand>
    <ligandPart>
        <name>Fe</name>
        <dbReference type="ChEBI" id="CHEBI:18248"/>
    </ligandPart>
</feature>
<keyword evidence="3 8" id="KW-0349">Heme</keyword>
<keyword evidence="4 8" id="KW-0479">Metal-binding</keyword>
<dbReference type="GO" id="GO:0004497">
    <property type="term" value="F:monooxygenase activity"/>
    <property type="evidence" value="ECO:0007669"/>
    <property type="project" value="UniProtKB-KW"/>
</dbReference>
<evidence type="ECO:0000313" key="11">
    <source>
        <dbReference type="Proteomes" id="UP001438707"/>
    </source>
</evidence>
<dbReference type="GO" id="GO:0020037">
    <property type="term" value="F:heme binding"/>
    <property type="evidence" value="ECO:0007669"/>
    <property type="project" value="InterPro"/>
</dbReference>
<evidence type="ECO:0000256" key="8">
    <source>
        <dbReference type="PIRSR" id="PIRSR602401-1"/>
    </source>
</evidence>
<dbReference type="PRINTS" id="PR00385">
    <property type="entry name" value="P450"/>
</dbReference>
<dbReference type="Gene3D" id="1.10.630.10">
    <property type="entry name" value="Cytochrome P450"/>
    <property type="match status" value="1"/>
</dbReference>
<keyword evidence="6 8" id="KW-0408">Iron</keyword>
<evidence type="ECO:0000256" key="1">
    <source>
        <dbReference type="ARBA" id="ARBA00001971"/>
    </source>
</evidence>
<evidence type="ECO:0000256" key="5">
    <source>
        <dbReference type="ARBA" id="ARBA00023002"/>
    </source>
</evidence>
<evidence type="ECO:0000256" key="4">
    <source>
        <dbReference type="ARBA" id="ARBA00022723"/>
    </source>
</evidence>
<dbReference type="PROSITE" id="PS00086">
    <property type="entry name" value="CYTOCHROME_P450"/>
    <property type="match status" value="1"/>
</dbReference>
<dbReference type="InterPro" id="IPR036396">
    <property type="entry name" value="Cyt_P450_sf"/>
</dbReference>
<evidence type="ECO:0000256" key="9">
    <source>
        <dbReference type="RuleBase" id="RU000461"/>
    </source>
</evidence>
<dbReference type="EMBL" id="JALJOS010000049">
    <property type="protein sequence ID" value="KAK9819224.1"/>
    <property type="molecule type" value="Genomic_DNA"/>
</dbReference>
<dbReference type="GO" id="GO:0016125">
    <property type="term" value="P:sterol metabolic process"/>
    <property type="evidence" value="ECO:0007669"/>
    <property type="project" value="TreeGrafter"/>
</dbReference>
<dbReference type="PANTHER" id="PTHR24286:SF24">
    <property type="entry name" value="LANOSTEROL 14-ALPHA DEMETHYLASE"/>
    <property type="match status" value="1"/>
</dbReference>
<reference evidence="10 11" key="1">
    <citation type="journal article" date="2024" name="Nat. Commun.">
        <title>Phylogenomics reveals the evolutionary origins of lichenization in chlorophyte algae.</title>
        <authorList>
            <person name="Puginier C."/>
            <person name="Libourel C."/>
            <person name="Otte J."/>
            <person name="Skaloud P."/>
            <person name="Haon M."/>
            <person name="Grisel S."/>
            <person name="Petersen M."/>
            <person name="Berrin J.G."/>
            <person name="Delaux P.M."/>
            <person name="Dal Grande F."/>
            <person name="Keller J."/>
        </authorList>
    </citation>
    <scope>NUCLEOTIDE SEQUENCE [LARGE SCALE GENOMIC DNA]</scope>
    <source>
        <strain evidence="10 11">SAG 2145</strain>
    </source>
</reference>